<evidence type="ECO:0000313" key="3">
    <source>
        <dbReference type="Proteomes" id="UP000190888"/>
    </source>
</evidence>
<reference evidence="2 3" key="1">
    <citation type="submission" date="2017-02" db="EMBL/GenBank/DDBJ databases">
        <authorList>
            <person name="Peterson S.W."/>
        </authorList>
    </citation>
    <scope>NUCLEOTIDE SEQUENCE [LARGE SCALE GENOMIC DNA]</scope>
    <source>
        <strain evidence="2 3">DSM 22335</strain>
    </source>
</reference>
<protein>
    <recommendedName>
        <fullName evidence="4">DUF5723 domain-containing protein</fullName>
    </recommendedName>
</protein>
<evidence type="ECO:0000313" key="2">
    <source>
        <dbReference type="EMBL" id="SJZ39238.1"/>
    </source>
</evidence>
<dbReference type="EMBL" id="FUWH01000001">
    <property type="protein sequence ID" value="SJZ39238.1"/>
    <property type="molecule type" value="Genomic_DNA"/>
</dbReference>
<feature type="signal peptide" evidence="1">
    <location>
        <begin position="1"/>
        <end position="22"/>
    </location>
</feature>
<sequence length="473" mass="52245">MKTTSCIIFLVCIFFCSGYGQGYHSVNGSPFGGSTAIRNNPAAAVGSVYKWDVNVLSFQVKQATNALMLDHFSLGNYDSADINIKSGYSNRRLHNNLDLGLLGFHYKFNDKQAIAVGLRARTYNHIKTSAFNWSDSINGYNEFFKQNRNTAYLSGFFTHAGWIEGDLNYSQVLHESSSGRLTGGITLQIMRSISGAFAKADKFSFTEIRNGSDTAYMLVAGGGAVGYSSNYDQTATGNPSTKEFLKNTKTGFGLSLGVEYTIYDLNSYNEVNEDNLPGYSWKFGASLMDIGANKFVSSIYSAQFGNFNTNITDTSLARKFNGVNDIEGLHDTLATVFSSFAPYASQFSISMPTRLVLNVDKRISKNVYINGDLSLNFYSSADARKLRTRELNLLTITPRWETIAWGAYLPIQYNTEGQLWIGAAVKIGPLVAGIHNFGILKKNPQLNGGGYLMLNIHPFSRRKVISRLDCPVR</sequence>
<dbReference type="STRING" id="413434.SAMN04488132_101560"/>
<keyword evidence="3" id="KW-1185">Reference proteome</keyword>
<organism evidence="2 3">
    <name type="scientific">Sediminibacterium ginsengisoli</name>
    <dbReference type="NCBI Taxonomy" id="413434"/>
    <lineage>
        <taxon>Bacteria</taxon>
        <taxon>Pseudomonadati</taxon>
        <taxon>Bacteroidota</taxon>
        <taxon>Chitinophagia</taxon>
        <taxon>Chitinophagales</taxon>
        <taxon>Chitinophagaceae</taxon>
        <taxon>Sediminibacterium</taxon>
    </lineage>
</organism>
<gene>
    <name evidence="2" type="ORF">SAMN04488132_101560</name>
</gene>
<keyword evidence="1" id="KW-0732">Signal</keyword>
<evidence type="ECO:0008006" key="4">
    <source>
        <dbReference type="Google" id="ProtNLM"/>
    </source>
</evidence>
<proteinExistence type="predicted"/>
<dbReference type="AlphaFoldDB" id="A0A1T4K9W2"/>
<feature type="chain" id="PRO_5012006993" description="DUF5723 domain-containing protein" evidence="1">
    <location>
        <begin position="23"/>
        <end position="473"/>
    </location>
</feature>
<dbReference type="OrthoDB" id="9805336at2"/>
<dbReference type="Proteomes" id="UP000190888">
    <property type="component" value="Unassembled WGS sequence"/>
</dbReference>
<dbReference type="RefSeq" id="WP_078829888.1">
    <property type="nucleotide sequence ID" value="NZ_FUWH01000001.1"/>
</dbReference>
<name>A0A1T4K9W2_9BACT</name>
<evidence type="ECO:0000256" key="1">
    <source>
        <dbReference type="SAM" id="SignalP"/>
    </source>
</evidence>
<accession>A0A1T4K9W2</accession>